<feature type="transmembrane region" description="Helical" evidence="6">
    <location>
        <begin position="38"/>
        <end position="62"/>
    </location>
</feature>
<gene>
    <name evidence="10" type="primary">LOC101862191</name>
</gene>
<evidence type="ECO:0000259" key="8">
    <source>
        <dbReference type="Pfam" id="PF05041"/>
    </source>
</evidence>
<sequence>MGMGVPLLNEYKRRFLLKRIPQTILGGLKLRVGYDAPAYVYFHQIVLWLVPFLLGCVFTLVLELAYTDAQVYDFLLLYCCLYGACIVIFVVVVQTISTVVQMKEKENQLSGVIQKKNILSDEDEVDFETCCGAETLGFVIPPKKFKVNIAVHALLSGLICGMGFWYLLPYSVNELYGHSYGVTAAIFILGWLTVCVAQYSLTCGAPPEPAIYRTMDTYELLPLTRPLYAFICYSIHIADWYSSGVLLANQILHVVFVLLPVLWLCGLLPPAEVLVLGLLEQGQVFLLGGTPYASWARLIVGFLLSSAVFVGCYFLTSTFSSVVLAACAGYLLSTDLGALGSQIWAACQRTNNNRVSSARHSTARALNAPQPTVTGFLWSWCWSTVVYHAAMTAVVGGVAAAVNYHADSLSSDVVRYLGYVVIAACVVEKVMRDSQSVYVLFGLWRNALYPQTSESSRLFHNGKRKLLVVGVFRRILLNWVSPLLMVVYLSLRVKAADVMSDSLISGRSTVLGVFYVFGVVRAFRWSWQSTTHALLETSVVHILLVTLSDSTLVTSDLSAPTLLLIASVARDRFYQLLNKLYLALALAVTSWTDRKQRRGSTMPLIALNLVFLPVLLAVVAMASALSAPLLCLFTLPLYFIGYPRLSRFWPEPVGSSANTCPDSLYYRQLSLELAKALRQAFANGSLGEPQVGNHYLMRFQDRLVWTMILERGAGYCSVSVKGLELQETSCHTAEAARIDDQFKEAFERPADDVGVCTFNSYPLHSLTPLDTAEVKAYSDARNILTGVIDSPDAVDVTLTFFAKSLVWLLLHHINRRKRQEEESRKQKEQELARMEEFGKNSSGKDSMGGDWMKMKMKNKERQLPALRSSATAAAPLPEINHNVMTPAAAKAIRGVGGGDSFVLPPINGNKTSLVQGPRPPSRDSNPSRKGSVTSSLHSFTDSIWSDDDFDRGRKAGPTRRQHKVATVVSVGGGGGGGGSSPLPQPVMTSLPPLLPGKKSSSAFNDSGTGKDIDDFLTDMDFGLPAVDVNTTHTVPDFDDDGPSSKPQPLAGRKPPPPVFAPKPSTRFAAVTNGNHIYRPVMNLAGSPDFKCQSSSYMSVPSKWRELPIEPSQLSRYMSQFPVSWYKHTLTTLDWSLTGQPGATVALEVGADEALTNCYSQLVMACYSAFDTPGRPSGPSYLHKCYCGEVPWNAMMDWLSEDRELHTLVITAFRYGFKLMLDQMLLGEISDHEELEETLRGFDNHWYIGRETEAGWATALAQCRENLFSLGHNLGQGTYSSRSLSLQDLMVHMGRVNAEAVRGQWANLSLELLYMTNDDEERYSIQAQPAMLRNLTVQAADPPLGYPIYSSPPISVPLL</sequence>
<feature type="region of interest" description="Disordered" evidence="7">
    <location>
        <begin position="817"/>
        <end position="850"/>
    </location>
</feature>
<evidence type="ECO:0000313" key="10">
    <source>
        <dbReference type="RefSeq" id="XP_012939720.1"/>
    </source>
</evidence>
<feature type="region of interest" description="Disordered" evidence="7">
    <location>
        <begin position="903"/>
        <end position="1006"/>
    </location>
</feature>
<feature type="transmembrane region" description="Helical" evidence="6">
    <location>
        <begin position="227"/>
        <end position="248"/>
    </location>
</feature>
<dbReference type="Proteomes" id="UP000694888">
    <property type="component" value="Unplaced"/>
</dbReference>
<dbReference type="GeneID" id="101862191"/>
<feature type="compositionally biased region" description="Basic residues" evidence="7">
    <location>
        <begin position="954"/>
        <end position="963"/>
    </location>
</feature>
<comment type="subcellular location">
    <subcellularLocation>
        <location evidence="1 6">Membrane</location>
        <topology evidence="1 6">Multi-pass membrane protein</topology>
    </subcellularLocation>
</comment>
<keyword evidence="4 6" id="KW-1133">Transmembrane helix</keyword>
<feature type="compositionally biased region" description="Gly residues" evidence="7">
    <location>
        <begin position="970"/>
        <end position="979"/>
    </location>
</feature>
<feature type="transmembrane region" description="Helical" evidence="6">
    <location>
        <begin position="503"/>
        <end position="522"/>
    </location>
</feature>
<reference evidence="10" key="1">
    <citation type="submission" date="2025-08" db="UniProtKB">
        <authorList>
            <consortium name="RefSeq"/>
        </authorList>
    </citation>
    <scope>IDENTIFICATION</scope>
</reference>
<feature type="domain" description="Pecanex C-terminal" evidence="8">
    <location>
        <begin position="1181"/>
        <end position="1351"/>
    </location>
</feature>
<dbReference type="RefSeq" id="XP_012939720.1">
    <property type="nucleotide sequence ID" value="XM_013084266.2"/>
</dbReference>
<evidence type="ECO:0000256" key="1">
    <source>
        <dbReference type="ARBA" id="ARBA00004141"/>
    </source>
</evidence>
<feature type="transmembrane region" description="Helical" evidence="6">
    <location>
        <begin position="255"/>
        <end position="279"/>
    </location>
</feature>
<comment type="similarity">
    <text evidence="2 6">Belongs to the pecanex family.</text>
</comment>
<feature type="transmembrane region" description="Helical" evidence="6">
    <location>
        <begin position="466"/>
        <end position="491"/>
    </location>
</feature>
<keyword evidence="3 6" id="KW-0812">Transmembrane</keyword>
<feature type="transmembrane region" description="Helical" evidence="6">
    <location>
        <begin position="180"/>
        <end position="201"/>
    </location>
</feature>
<feature type="compositionally biased region" description="Polar residues" evidence="7">
    <location>
        <begin position="930"/>
        <end position="943"/>
    </location>
</feature>
<feature type="transmembrane region" description="Helical" evidence="6">
    <location>
        <begin position="74"/>
        <end position="96"/>
    </location>
</feature>
<organism evidence="9 10">
    <name type="scientific">Aplysia californica</name>
    <name type="common">California sea hare</name>
    <dbReference type="NCBI Taxonomy" id="6500"/>
    <lineage>
        <taxon>Eukaryota</taxon>
        <taxon>Metazoa</taxon>
        <taxon>Spiralia</taxon>
        <taxon>Lophotrochozoa</taxon>
        <taxon>Mollusca</taxon>
        <taxon>Gastropoda</taxon>
        <taxon>Heterobranchia</taxon>
        <taxon>Euthyneura</taxon>
        <taxon>Tectipleura</taxon>
        <taxon>Aplysiida</taxon>
        <taxon>Aplysioidea</taxon>
        <taxon>Aplysiidae</taxon>
        <taxon>Aplysia</taxon>
    </lineage>
</organism>
<evidence type="ECO:0000256" key="5">
    <source>
        <dbReference type="ARBA" id="ARBA00023136"/>
    </source>
</evidence>
<evidence type="ECO:0000256" key="2">
    <source>
        <dbReference type="ARBA" id="ARBA00010170"/>
    </source>
</evidence>
<evidence type="ECO:0000256" key="7">
    <source>
        <dbReference type="SAM" id="MobiDB-lite"/>
    </source>
</evidence>
<evidence type="ECO:0000256" key="3">
    <source>
        <dbReference type="ARBA" id="ARBA00022692"/>
    </source>
</evidence>
<accession>A0ABM1A2V5</accession>
<dbReference type="InterPro" id="IPR039797">
    <property type="entry name" value="Pecanex"/>
</dbReference>
<keyword evidence="9" id="KW-1185">Reference proteome</keyword>
<evidence type="ECO:0000313" key="9">
    <source>
        <dbReference type="Proteomes" id="UP000694888"/>
    </source>
</evidence>
<feature type="transmembrane region" description="Helical" evidence="6">
    <location>
        <begin position="149"/>
        <end position="168"/>
    </location>
</feature>
<evidence type="ECO:0000256" key="4">
    <source>
        <dbReference type="ARBA" id="ARBA00022989"/>
    </source>
</evidence>
<feature type="compositionally biased region" description="Basic and acidic residues" evidence="7">
    <location>
        <begin position="818"/>
        <end position="838"/>
    </location>
</feature>
<name>A0ABM1A2V5_APLCA</name>
<keyword evidence="5 6" id="KW-0472">Membrane</keyword>
<dbReference type="PANTHER" id="PTHR12372:SF6">
    <property type="entry name" value="PECANEX-LIKE PROTEIN 4"/>
    <property type="match status" value="1"/>
</dbReference>
<dbReference type="Pfam" id="PF05041">
    <property type="entry name" value="Pecanex_C"/>
    <property type="match status" value="1"/>
</dbReference>
<feature type="transmembrane region" description="Helical" evidence="6">
    <location>
        <begin position="604"/>
        <end position="625"/>
    </location>
</feature>
<evidence type="ECO:0000256" key="6">
    <source>
        <dbReference type="RuleBase" id="RU367089"/>
    </source>
</evidence>
<feature type="transmembrane region" description="Helical" evidence="6">
    <location>
        <begin position="299"/>
        <end position="332"/>
    </location>
</feature>
<dbReference type="InterPro" id="IPR007735">
    <property type="entry name" value="Pecanex_C"/>
</dbReference>
<dbReference type="PANTHER" id="PTHR12372">
    <property type="entry name" value="PECANEX"/>
    <property type="match status" value="1"/>
</dbReference>
<proteinExistence type="inferred from homology"/>
<protein>
    <recommendedName>
        <fullName evidence="6">Pecanex-like protein</fullName>
    </recommendedName>
</protein>
<feature type="region of interest" description="Disordered" evidence="7">
    <location>
        <begin position="1031"/>
        <end position="1061"/>
    </location>
</feature>